<dbReference type="EMBL" id="RCHS01003241">
    <property type="protein sequence ID" value="RMX43207.1"/>
    <property type="molecule type" value="Genomic_DNA"/>
</dbReference>
<dbReference type="Proteomes" id="UP000275408">
    <property type="component" value="Unassembled WGS sequence"/>
</dbReference>
<keyword evidence="2" id="KW-1185">Reference proteome</keyword>
<dbReference type="PANTHER" id="PTHR47331:SF5">
    <property type="entry name" value="RIBONUCLEASE H"/>
    <property type="match status" value="1"/>
</dbReference>
<evidence type="ECO:0000313" key="2">
    <source>
        <dbReference type="Proteomes" id="UP000275408"/>
    </source>
</evidence>
<comment type="caution">
    <text evidence="1">The sequence shown here is derived from an EMBL/GenBank/DDBJ whole genome shotgun (WGS) entry which is preliminary data.</text>
</comment>
<protein>
    <submittedName>
        <fullName evidence="1">Uncharacterized protein</fullName>
    </submittedName>
</protein>
<sequence length="177" mass="20505">WVENGVKLESSELPNVKTLGVRWNASEDVFTFVVKESNLSFFTKRGLLSRIATLFDPLQCLAPYIIRAKLALQEAWLRGPGCEFPDDLKLITYQWAKQLPKAPQVKIPRCYRQHEEAVEDVTLHAFLAKINLTFQCKQPLPLFDIEKFSSWRRLLGVTAWILRFVSKSKRARLQKSQ</sequence>
<gene>
    <name evidence="1" type="ORF">pdam_00009704</name>
</gene>
<dbReference type="PANTHER" id="PTHR47331">
    <property type="entry name" value="PHD-TYPE DOMAIN-CONTAINING PROTEIN"/>
    <property type="match status" value="1"/>
</dbReference>
<name>A0A3M6TP73_POCDA</name>
<dbReference type="InterPro" id="IPR008042">
    <property type="entry name" value="Retrotrans_Pao"/>
</dbReference>
<organism evidence="1 2">
    <name type="scientific">Pocillopora damicornis</name>
    <name type="common">Cauliflower coral</name>
    <name type="synonym">Millepora damicornis</name>
    <dbReference type="NCBI Taxonomy" id="46731"/>
    <lineage>
        <taxon>Eukaryota</taxon>
        <taxon>Metazoa</taxon>
        <taxon>Cnidaria</taxon>
        <taxon>Anthozoa</taxon>
        <taxon>Hexacorallia</taxon>
        <taxon>Scleractinia</taxon>
        <taxon>Astrocoeniina</taxon>
        <taxon>Pocilloporidae</taxon>
        <taxon>Pocillopora</taxon>
    </lineage>
</organism>
<reference evidence="1 2" key="1">
    <citation type="journal article" date="2018" name="Sci. Rep.">
        <title>Comparative analysis of the Pocillopora damicornis genome highlights role of immune system in coral evolution.</title>
        <authorList>
            <person name="Cunning R."/>
            <person name="Bay R.A."/>
            <person name="Gillette P."/>
            <person name="Baker A.C."/>
            <person name="Traylor-Knowles N."/>
        </authorList>
    </citation>
    <scope>NUCLEOTIDE SEQUENCE [LARGE SCALE GENOMIC DNA]</scope>
    <source>
        <strain evidence="1">RSMAS</strain>
        <tissue evidence="1">Whole animal</tissue>
    </source>
</reference>
<dbReference type="AlphaFoldDB" id="A0A3M6TP73"/>
<feature type="non-terminal residue" evidence="1">
    <location>
        <position position="177"/>
    </location>
</feature>
<feature type="non-terminal residue" evidence="1">
    <location>
        <position position="1"/>
    </location>
</feature>
<accession>A0A3M6TP73</accession>
<evidence type="ECO:0000313" key="1">
    <source>
        <dbReference type="EMBL" id="RMX43207.1"/>
    </source>
</evidence>
<proteinExistence type="predicted"/>
<dbReference type="Pfam" id="PF05380">
    <property type="entry name" value="Peptidase_A17"/>
    <property type="match status" value="1"/>
</dbReference>